<name>A0A9D4KPY7_DREPO</name>
<dbReference type="PRINTS" id="PR00109">
    <property type="entry name" value="TYRKINASE"/>
</dbReference>
<dbReference type="Proteomes" id="UP000828390">
    <property type="component" value="Unassembled WGS sequence"/>
</dbReference>
<protein>
    <recommendedName>
        <fullName evidence="8">Protein kinase domain-containing protein</fullName>
    </recommendedName>
</protein>
<dbReference type="AlphaFoldDB" id="A0A9D4KPY7"/>
<evidence type="ECO:0000256" key="5">
    <source>
        <dbReference type="ARBA" id="ARBA00022840"/>
    </source>
</evidence>
<keyword evidence="6" id="KW-0472">Membrane</keyword>
<proteinExistence type="predicted"/>
<evidence type="ECO:0000256" key="7">
    <source>
        <dbReference type="ARBA" id="ARBA00023137"/>
    </source>
</evidence>
<evidence type="ECO:0000256" key="2">
    <source>
        <dbReference type="ARBA" id="ARBA00022679"/>
    </source>
</evidence>
<reference evidence="9" key="2">
    <citation type="submission" date="2020-11" db="EMBL/GenBank/DDBJ databases">
        <authorList>
            <person name="McCartney M.A."/>
            <person name="Auch B."/>
            <person name="Kono T."/>
            <person name="Mallez S."/>
            <person name="Becker A."/>
            <person name="Gohl D.M."/>
            <person name="Silverstein K.A.T."/>
            <person name="Koren S."/>
            <person name="Bechman K.B."/>
            <person name="Herman A."/>
            <person name="Abrahante J.E."/>
            <person name="Garbe J."/>
        </authorList>
    </citation>
    <scope>NUCLEOTIDE SEQUENCE</scope>
    <source>
        <strain evidence="9">Duluth1</strain>
        <tissue evidence="9">Whole animal</tissue>
    </source>
</reference>
<dbReference type="GO" id="GO:0030182">
    <property type="term" value="P:neuron differentiation"/>
    <property type="evidence" value="ECO:0007669"/>
    <property type="project" value="UniProtKB-ARBA"/>
</dbReference>
<keyword evidence="2" id="KW-0808">Transferase</keyword>
<comment type="caution">
    <text evidence="9">The sequence shown here is derived from an EMBL/GenBank/DDBJ whole genome shotgun (WGS) entry which is preliminary data.</text>
</comment>
<sequence length="170" mass="19706">IADGMAFLEARNFVHFNLRAANILIGEHYEVKVADFGLARVFEEDIYEAHEDIMFLIKWNAPEAAGGRKFSIKSDVWSYGVLLYELITCGREPYPGMKGNEVLNRVEKGYRMPRPTDGLIPCPEPYHELMLKCWNRSPDTRPTFAFLLDFFENYVSYTERTKLPIESQND</sequence>
<evidence type="ECO:0000256" key="3">
    <source>
        <dbReference type="ARBA" id="ARBA00022741"/>
    </source>
</evidence>
<dbReference type="EMBL" id="JAIWYP010000004">
    <property type="protein sequence ID" value="KAH3843681.1"/>
    <property type="molecule type" value="Genomic_DNA"/>
</dbReference>
<keyword evidence="5" id="KW-0067">ATP-binding</keyword>
<dbReference type="Gene3D" id="1.10.510.10">
    <property type="entry name" value="Transferase(Phosphotransferase) domain 1"/>
    <property type="match status" value="1"/>
</dbReference>
<dbReference type="SUPFAM" id="SSF56112">
    <property type="entry name" value="Protein kinase-like (PK-like)"/>
    <property type="match status" value="1"/>
</dbReference>
<keyword evidence="3" id="KW-0547">Nucleotide-binding</keyword>
<gene>
    <name evidence="9" type="ORF">DPMN_117208</name>
</gene>
<evidence type="ECO:0000256" key="6">
    <source>
        <dbReference type="ARBA" id="ARBA00023136"/>
    </source>
</evidence>
<dbReference type="GO" id="GO:0012505">
    <property type="term" value="C:endomembrane system"/>
    <property type="evidence" value="ECO:0007669"/>
    <property type="project" value="UniProtKB-SubCell"/>
</dbReference>
<dbReference type="GO" id="GO:0048468">
    <property type="term" value="P:cell development"/>
    <property type="evidence" value="ECO:0007669"/>
    <property type="project" value="UniProtKB-ARBA"/>
</dbReference>
<dbReference type="PANTHER" id="PTHR24418">
    <property type="entry name" value="TYROSINE-PROTEIN KINASE"/>
    <property type="match status" value="1"/>
</dbReference>
<dbReference type="Pfam" id="PF07714">
    <property type="entry name" value="PK_Tyr_Ser-Thr"/>
    <property type="match status" value="1"/>
</dbReference>
<evidence type="ECO:0000259" key="8">
    <source>
        <dbReference type="PROSITE" id="PS50011"/>
    </source>
</evidence>
<feature type="non-terminal residue" evidence="9">
    <location>
        <position position="1"/>
    </location>
</feature>
<reference evidence="9" key="1">
    <citation type="journal article" date="2019" name="bioRxiv">
        <title>The Genome of the Zebra Mussel, Dreissena polymorpha: A Resource for Invasive Species Research.</title>
        <authorList>
            <person name="McCartney M.A."/>
            <person name="Auch B."/>
            <person name="Kono T."/>
            <person name="Mallez S."/>
            <person name="Zhang Y."/>
            <person name="Obille A."/>
            <person name="Becker A."/>
            <person name="Abrahante J.E."/>
            <person name="Garbe J."/>
            <person name="Badalamenti J.P."/>
            <person name="Herman A."/>
            <person name="Mangelson H."/>
            <person name="Liachko I."/>
            <person name="Sullivan S."/>
            <person name="Sone E.D."/>
            <person name="Koren S."/>
            <person name="Silverstein K.A.T."/>
            <person name="Beckman K.B."/>
            <person name="Gohl D.M."/>
        </authorList>
    </citation>
    <scope>NUCLEOTIDE SEQUENCE</scope>
    <source>
        <strain evidence="9">Duluth1</strain>
        <tissue evidence="9">Whole animal</tissue>
    </source>
</reference>
<comment type="subcellular location">
    <subcellularLocation>
        <location evidence="1">Endomembrane system</location>
    </subcellularLocation>
</comment>
<evidence type="ECO:0000313" key="10">
    <source>
        <dbReference type="Proteomes" id="UP000828390"/>
    </source>
</evidence>
<dbReference type="InterPro" id="IPR001245">
    <property type="entry name" value="Ser-Thr/Tyr_kinase_cat_dom"/>
</dbReference>
<keyword evidence="4" id="KW-0418">Kinase</keyword>
<dbReference type="InterPro" id="IPR050198">
    <property type="entry name" value="Non-receptor_tyrosine_kinases"/>
</dbReference>
<keyword evidence="7" id="KW-0829">Tyrosine-protein kinase</keyword>
<accession>A0A9D4KPY7</accession>
<evidence type="ECO:0000256" key="4">
    <source>
        <dbReference type="ARBA" id="ARBA00022777"/>
    </source>
</evidence>
<dbReference type="FunFam" id="1.10.510.10:FF:001512">
    <property type="entry name" value="Receptor tyrosine-protein kinase erbB-2"/>
    <property type="match status" value="1"/>
</dbReference>
<evidence type="ECO:0000256" key="1">
    <source>
        <dbReference type="ARBA" id="ARBA00004308"/>
    </source>
</evidence>
<dbReference type="GO" id="GO:0050793">
    <property type="term" value="P:regulation of developmental process"/>
    <property type="evidence" value="ECO:0007669"/>
    <property type="project" value="UniProtKB-ARBA"/>
</dbReference>
<dbReference type="InterPro" id="IPR000719">
    <property type="entry name" value="Prot_kinase_dom"/>
</dbReference>
<organism evidence="9 10">
    <name type="scientific">Dreissena polymorpha</name>
    <name type="common">Zebra mussel</name>
    <name type="synonym">Mytilus polymorpha</name>
    <dbReference type="NCBI Taxonomy" id="45954"/>
    <lineage>
        <taxon>Eukaryota</taxon>
        <taxon>Metazoa</taxon>
        <taxon>Spiralia</taxon>
        <taxon>Lophotrochozoa</taxon>
        <taxon>Mollusca</taxon>
        <taxon>Bivalvia</taxon>
        <taxon>Autobranchia</taxon>
        <taxon>Heteroconchia</taxon>
        <taxon>Euheterodonta</taxon>
        <taxon>Imparidentia</taxon>
        <taxon>Neoheterodontei</taxon>
        <taxon>Myida</taxon>
        <taxon>Dreissenoidea</taxon>
        <taxon>Dreissenidae</taxon>
        <taxon>Dreissena</taxon>
    </lineage>
</organism>
<evidence type="ECO:0000313" key="9">
    <source>
        <dbReference type="EMBL" id="KAH3843681.1"/>
    </source>
</evidence>
<dbReference type="PROSITE" id="PS50011">
    <property type="entry name" value="PROTEIN_KINASE_DOM"/>
    <property type="match status" value="1"/>
</dbReference>
<dbReference type="InterPro" id="IPR011009">
    <property type="entry name" value="Kinase-like_dom_sf"/>
</dbReference>
<dbReference type="GO" id="GO:0004713">
    <property type="term" value="F:protein tyrosine kinase activity"/>
    <property type="evidence" value="ECO:0007669"/>
    <property type="project" value="UniProtKB-KW"/>
</dbReference>
<dbReference type="GO" id="GO:0005524">
    <property type="term" value="F:ATP binding"/>
    <property type="evidence" value="ECO:0007669"/>
    <property type="project" value="UniProtKB-KW"/>
</dbReference>
<keyword evidence="10" id="KW-1185">Reference proteome</keyword>
<feature type="domain" description="Protein kinase" evidence="8">
    <location>
        <begin position="1"/>
        <end position="155"/>
    </location>
</feature>